<gene>
    <name evidence="2" type="ORF">PRUPE_8G037300</name>
</gene>
<sequence length="102" mass="12036">MDVNTEVENQVDGIEEDNNKMNDEVGVILIVSMNLEPQVGKEFNSLDDVYEFYKTYARNSEFGIRKHSSKRIRFTNEIIRKEFVCCRQGCYEPPKDPKHKRM</sequence>
<feature type="domain" description="FAR1" evidence="1">
    <location>
        <begin position="51"/>
        <end position="98"/>
    </location>
</feature>
<dbReference type="Gramene" id="ONH90148">
    <property type="protein sequence ID" value="ONH90148"/>
    <property type="gene ID" value="PRUPE_8G037300"/>
</dbReference>
<evidence type="ECO:0000259" key="1">
    <source>
        <dbReference type="Pfam" id="PF03101"/>
    </source>
</evidence>
<dbReference type="HOGENOM" id="CLU_2282330_0_0_1"/>
<dbReference type="InterPro" id="IPR004330">
    <property type="entry name" value="FAR1_DNA_bnd_dom"/>
</dbReference>
<organism evidence="2 3">
    <name type="scientific">Prunus persica</name>
    <name type="common">Peach</name>
    <name type="synonym">Amygdalus persica</name>
    <dbReference type="NCBI Taxonomy" id="3760"/>
    <lineage>
        <taxon>Eukaryota</taxon>
        <taxon>Viridiplantae</taxon>
        <taxon>Streptophyta</taxon>
        <taxon>Embryophyta</taxon>
        <taxon>Tracheophyta</taxon>
        <taxon>Spermatophyta</taxon>
        <taxon>Magnoliopsida</taxon>
        <taxon>eudicotyledons</taxon>
        <taxon>Gunneridae</taxon>
        <taxon>Pentapetalae</taxon>
        <taxon>rosids</taxon>
        <taxon>fabids</taxon>
        <taxon>Rosales</taxon>
        <taxon>Rosaceae</taxon>
        <taxon>Amygdaloideae</taxon>
        <taxon>Amygdaleae</taxon>
        <taxon>Prunus</taxon>
    </lineage>
</organism>
<protein>
    <recommendedName>
        <fullName evidence="1">FAR1 domain-containing protein</fullName>
    </recommendedName>
</protein>
<evidence type="ECO:0000313" key="2">
    <source>
        <dbReference type="EMBL" id="ONH90148.1"/>
    </source>
</evidence>
<keyword evidence="3" id="KW-1185">Reference proteome</keyword>
<dbReference type="PANTHER" id="PTHR46328:SF2">
    <property type="entry name" value="FAR1 DOMAIN-CONTAINING PROTEIN"/>
    <property type="match status" value="1"/>
</dbReference>
<reference evidence="2 3" key="1">
    <citation type="journal article" date="2013" name="Nat. Genet.">
        <title>The high-quality draft genome of peach (Prunus persica) identifies unique patterns of genetic diversity, domestication and genome evolution.</title>
        <authorList>
            <consortium name="International Peach Genome Initiative"/>
            <person name="Verde I."/>
            <person name="Abbott A.G."/>
            <person name="Scalabrin S."/>
            <person name="Jung S."/>
            <person name="Shu S."/>
            <person name="Marroni F."/>
            <person name="Zhebentyayeva T."/>
            <person name="Dettori M.T."/>
            <person name="Grimwood J."/>
            <person name="Cattonaro F."/>
            <person name="Zuccolo A."/>
            <person name="Rossini L."/>
            <person name="Jenkins J."/>
            <person name="Vendramin E."/>
            <person name="Meisel L.A."/>
            <person name="Decroocq V."/>
            <person name="Sosinski B."/>
            <person name="Prochnik S."/>
            <person name="Mitros T."/>
            <person name="Policriti A."/>
            <person name="Cipriani G."/>
            <person name="Dondini L."/>
            <person name="Ficklin S."/>
            <person name="Goodstein D.M."/>
            <person name="Xuan P."/>
            <person name="Del Fabbro C."/>
            <person name="Aramini V."/>
            <person name="Copetti D."/>
            <person name="Gonzalez S."/>
            <person name="Horner D.S."/>
            <person name="Falchi R."/>
            <person name="Lucas S."/>
            <person name="Mica E."/>
            <person name="Maldonado J."/>
            <person name="Lazzari B."/>
            <person name="Bielenberg D."/>
            <person name="Pirona R."/>
            <person name="Miculan M."/>
            <person name="Barakat A."/>
            <person name="Testolin R."/>
            <person name="Stella A."/>
            <person name="Tartarini S."/>
            <person name="Tonutti P."/>
            <person name="Arus P."/>
            <person name="Orellana A."/>
            <person name="Wells C."/>
            <person name="Main D."/>
            <person name="Vizzotto G."/>
            <person name="Silva H."/>
            <person name="Salamini F."/>
            <person name="Schmutz J."/>
            <person name="Morgante M."/>
            <person name="Rokhsar D.S."/>
        </authorList>
    </citation>
    <scope>NUCLEOTIDE SEQUENCE [LARGE SCALE GENOMIC DNA]</scope>
    <source>
        <strain evidence="3">cv. Nemared</strain>
    </source>
</reference>
<dbReference type="Pfam" id="PF03101">
    <property type="entry name" value="FAR1"/>
    <property type="match status" value="1"/>
</dbReference>
<name>M5VLT9_PRUPE</name>
<evidence type="ECO:0000313" key="3">
    <source>
        <dbReference type="Proteomes" id="UP000006882"/>
    </source>
</evidence>
<dbReference type="AlphaFoldDB" id="M5VLT9"/>
<dbReference type="Proteomes" id="UP000006882">
    <property type="component" value="Chromosome G8"/>
</dbReference>
<proteinExistence type="predicted"/>
<dbReference type="PANTHER" id="PTHR46328">
    <property type="entry name" value="FAR-RED IMPAIRED RESPONSIVE (FAR1) FAMILY PROTEIN-RELATED"/>
    <property type="match status" value="1"/>
</dbReference>
<dbReference type="EMBL" id="CM007658">
    <property type="protein sequence ID" value="ONH90148.1"/>
    <property type="molecule type" value="Genomic_DNA"/>
</dbReference>
<accession>M5VLT9</accession>